<proteinExistence type="predicted"/>
<protein>
    <submittedName>
        <fullName evidence="2">Uncharacterized protein</fullName>
    </submittedName>
</protein>
<organism evidence="1 2">
    <name type="scientific">Panagrolaimus sp. PS1159</name>
    <dbReference type="NCBI Taxonomy" id="55785"/>
    <lineage>
        <taxon>Eukaryota</taxon>
        <taxon>Metazoa</taxon>
        <taxon>Ecdysozoa</taxon>
        <taxon>Nematoda</taxon>
        <taxon>Chromadorea</taxon>
        <taxon>Rhabditida</taxon>
        <taxon>Tylenchina</taxon>
        <taxon>Panagrolaimomorpha</taxon>
        <taxon>Panagrolaimoidea</taxon>
        <taxon>Panagrolaimidae</taxon>
        <taxon>Panagrolaimus</taxon>
    </lineage>
</organism>
<sequence length="213" mass="22595">MKKHGIFGFAFALFLIQSVNSCGAGIGGGGVITNPSLQMTFHPPTPWTYPDTDALTTLAYFPGQSLTQTEAQLRANGDINSAVLAGLQTLQYPTSGITITPSYTPPLVKDCAKIQGGATTTGGTFGYEEGGAITQMITVASTLSMTPQFCISRDYTGGSATNIPTRIPFIQQASVKIDGITMSEYQLTLLAAKVSQYLMLNSKVDFTEEITVN</sequence>
<dbReference type="Proteomes" id="UP000887580">
    <property type="component" value="Unplaced"/>
</dbReference>
<evidence type="ECO:0000313" key="1">
    <source>
        <dbReference type="Proteomes" id="UP000887580"/>
    </source>
</evidence>
<dbReference type="WBParaSite" id="PS1159_v2.g5891.t1">
    <property type="protein sequence ID" value="PS1159_v2.g5891.t1"/>
    <property type="gene ID" value="PS1159_v2.g5891"/>
</dbReference>
<evidence type="ECO:0000313" key="2">
    <source>
        <dbReference type="WBParaSite" id="PS1159_v2.g5891.t1"/>
    </source>
</evidence>
<reference evidence="2" key="1">
    <citation type="submission" date="2022-11" db="UniProtKB">
        <authorList>
            <consortium name="WormBaseParasite"/>
        </authorList>
    </citation>
    <scope>IDENTIFICATION</scope>
</reference>
<name>A0AC35GJL3_9BILA</name>
<accession>A0AC35GJL3</accession>